<dbReference type="OrthoDB" id="185373at2759"/>
<feature type="repeat" description="PPR" evidence="2">
    <location>
        <begin position="209"/>
        <end position="243"/>
    </location>
</feature>
<feature type="repeat" description="PPR" evidence="2">
    <location>
        <begin position="279"/>
        <end position="313"/>
    </location>
</feature>
<keyword evidence="1" id="KW-0677">Repeat</keyword>
<protein>
    <recommendedName>
        <fullName evidence="3">PROP1-like PPR domain-containing protein</fullName>
    </recommendedName>
</protein>
<dbReference type="InterPro" id="IPR033443">
    <property type="entry name" value="PROP1-like_PPR_dom"/>
</dbReference>
<gene>
    <name evidence="4" type="ORF">SKAU_G00162110</name>
</gene>
<dbReference type="Gene3D" id="1.25.40.10">
    <property type="entry name" value="Tetratricopeptide repeat domain"/>
    <property type="match status" value="1"/>
</dbReference>
<proteinExistence type="predicted"/>
<dbReference type="Pfam" id="PF17177">
    <property type="entry name" value="PPR_long"/>
    <property type="match status" value="1"/>
</dbReference>
<dbReference type="AlphaFoldDB" id="A0A9Q1IZ00"/>
<evidence type="ECO:0000256" key="1">
    <source>
        <dbReference type="ARBA" id="ARBA00022737"/>
    </source>
</evidence>
<dbReference type="GO" id="GO:0003730">
    <property type="term" value="F:mRNA 3'-UTR binding"/>
    <property type="evidence" value="ECO:0007669"/>
    <property type="project" value="TreeGrafter"/>
</dbReference>
<dbReference type="EMBL" id="JAINUF010000005">
    <property type="protein sequence ID" value="KAJ8359686.1"/>
    <property type="molecule type" value="Genomic_DNA"/>
</dbReference>
<evidence type="ECO:0000313" key="5">
    <source>
        <dbReference type="Proteomes" id="UP001152622"/>
    </source>
</evidence>
<feature type="repeat" description="PPR" evidence="2">
    <location>
        <begin position="244"/>
        <end position="278"/>
    </location>
</feature>
<dbReference type="Proteomes" id="UP001152622">
    <property type="component" value="Chromosome 5"/>
</dbReference>
<dbReference type="PANTHER" id="PTHR46669">
    <property type="entry name" value="LEUCINE-RICH PPR MOTIF-CONTAINING PROTEIN, MITOCHONDRIAL"/>
    <property type="match status" value="1"/>
</dbReference>
<dbReference type="PROSITE" id="PS51375">
    <property type="entry name" value="PPR"/>
    <property type="match status" value="3"/>
</dbReference>
<reference evidence="4" key="1">
    <citation type="journal article" date="2023" name="Science">
        <title>Genome structures resolve the early diversification of teleost fishes.</title>
        <authorList>
            <person name="Parey E."/>
            <person name="Louis A."/>
            <person name="Montfort J."/>
            <person name="Bouchez O."/>
            <person name="Roques C."/>
            <person name="Iampietro C."/>
            <person name="Lluch J."/>
            <person name="Castinel A."/>
            <person name="Donnadieu C."/>
            <person name="Desvignes T."/>
            <person name="Floi Bucao C."/>
            <person name="Jouanno E."/>
            <person name="Wen M."/>
            <person name="Mejri S."/>
            <person name="Dirks R."/>
            <person name="Jansen H."/>
            <person name="Henkel C."/>
            <person name="Chen W.J."/>
            <person name="Zahm M."/>
            <person name="Cabau C."/>
            <person name="Klopp C."/>
            <person name="Thompson A.W."/>
            <person name="Robinson-Rechavi M."/>
            <person name="Braasch I."/>
            <person name="Lecointre G."/>
            <person name="Bobe J."/>
            <person name="Postlethwait J.H."/>
            <person name="Berthelot C."/>
            <person name="Roest Crollius H."/>
            <person name="Guiguen Y."/>
        </authorList>
    </citation>
    <scope>NUCLEOTIDE SEQUENCE</scope>
    <source>
        <strain evidence="4">WJC10195</strain>
    </source>
</reference>
<sequence length="678" mass="75562">MAALLRSARLLKSSPVSLLRIAGANIHGSTLSRLYSGALAGRGVGVHPTQGPFSLGVNRFSWPLAGVRHFGVAPKQQGESRDEGGSAVRNRQVQQFDWALTRLDSSVRRTGRVTKTLLMGIFHDSCRAGYPSGNQALLLLRSCGSLLAELPLSERTDIAHRIWDKLQELGVSYDVSHYNALLKVYLQNEFKFSPTDFLAKMEAANVHPNRVTYQRLIAAYCQEGDIEGASKILGFMKTKDLPITEPVFDSLITGHARAGDMQSAENILSVMRGAGIEPGPDSYLALLNAYAEKGDMDQIRRLLEAMQKGDVSLMDRDFMQVLFTLAKAGHPQHIPEILAQMRHERGYVPDAMNLCLSLITQGLEDTAFTFLKTFPTVQAENKESPGLGNFFLRHCVDSDKPMEKILHYCKELQDANLHSSALQFTLQCALEAKKTGTAMELMKAMKAEGLPIRPHYFWPLLVHYQKDKDTQGVLEVLKNMQDLEVLADVDTYYTYILPSFSDLDSASSALKDVGCAVDTETYISAQLRSEAVRGNLAAVHALLSSPSLPPIDLIIFRGSLILGFRLSNDVDNMAKVSGPGWRLKARSRVLWFAEKCISNNQMEVLENLVEMTGKLFECDRDDMYHYTLRLCSENNDWRTAEATWTKMQEENVIPRERTLLLLARHPQEQRPGGALRGA</sequence>
<dbReference type="GO" id="GO:0005634">
    <property type="term" value="C:nucleus"/>
    <property type="evidence" value="ECO:0007669"/>
    <property type="project" value="TreeGrafter"/>
</dbReference>
<organism evidence="4 5">
    <name type="scientific">Synaphobranchus kaupii</name>
    <name type="common">Kaup's arrowtooth eel</name>
    <dbReference type="NCBI Taxonomy" id="118154"/>
    <lineage>
        <taxon>Eukaryota</taxon>
        <taxon>Metazoa</taxon>
        <taxon>Chordata</taxon>
        <taxon>Craniata</taxon>
        <taxon>Vertebrata</taxon>
        <taxon>Euteleostomi</taxon>
        <taxon>Actinopterygii</taxon>
        <taxon>Neopterygii</taxon>
        <taxon>Teleostei</taxon>
        <taxon>Anguilliformes</taxon>
        <taxon>Synaphobranchidae</taxon>
        <taxon>Synaphobranchus</taxon>
    </lineage>
</organism>
<comment type="caution">
    <text evidence="4">The sequence shown here is derived from an EMBL/GenBank/DDBJ whole genome shotgun (WGS) entry which is preliminary data.</text>
</comment>
<dbReference type="PANTHER" id="PTHR46669:SF1">
    <property type="entry name" value="LEUCINE-RICH PPR MOTIF-CONTAINING PROTEIN, MITOCHONDRIAL"/>
    <property type="match status" value="1"/>
</dbReference>
<evidence type="ECO:0000313" key="4">
    <source>
        <dbReference type="EMBL" id="KAJ8359686.1"/>
    </source>
</evidence>
<dbReference type="GO" id="GO:0005739">
    <property type="term" value="C:mitochondrion"/>
    <property type="evidence" value="ECO:0007669"/>
    <property type="project" value="TreeGrafter"/>
</dbReference>
<accession>A0A9Q1IZ00</accession>
<feature type="domain" description="PROP1-like PPR" evidence="3">
    <location>
        <begin position="236"/>
        <end position="344"/>
    </location>
</feature>
<dbReference type="InterPro" id="IPR011990">
    <property type="entry name" value="TPR-like_helical_dom_sf"/>
</dbReference>
<dbReference type="GO" id="GO:0070129">
    <property type="term" value="P:regulation of mitochondrial translation"/>
    <property type="evidence" value="ECO:0007669"/>
    <property type="project" value="TreeGrafter"/>
</dbReference>
<dbReference type="InterPro" id="IPR033490">
    <property type="entry name" value="LRP130"/>
</dbReference>
<evidence type="ECO:0000259" key="3">
    <source>
        <dbReference type="Pfam" id="PF17177"/>
    </source>
</evidence>
<keyword evidence="5" id="KW-1185">Reference proteome</keyword>
<evidence type="ECO:0000256" key="2">
    <source>
        <dbReference type="PROSITE-ProRule" id="PRU00708"/>
    </source>
</evidence>
<dbReference type="InterPro" id="IPR002885">
    <property type="entry name" value="PPR_rpt"/>
</dbReference>
<name>A0A9Q1IZ00_SYNKA</name>
<dbReference type="NCBIfam" id="TIGR00756">
    <property type="entry name" value="PPR"/>
    <property type="match status" value="2"/>
</dbReference>